<feature type="region of interest" description="Disordered" evidence="1">
    <location>
        <begin position="1"/>
        <end position="27"/>
    </location>
</feature>
<feature type="region of interest" description="Disordered" evidence="1">
    <location>
        <begin position="48"/>
        <end position="90"/>
    </location>
</feature>
<proteinExistence type="predicted"/>
<dbReference type="RefSeq" id="WP_310910563.1">
    <property type="nucleotide sequence ID" value="NZ_JAVLVT010000001.1"/>
</dbReference>
<name>A0ABU2H2F6_9ACTN</name>
<keyword evidence="3" id="KW-1185">Reference proteome</keyword>
<sequence length="90" mass="9425">MPSSTCPGKRFGPAPVSWPPSGDATSPAVLARNAGIGRCPADRYVDEGTEILADQAPDRHQARETTREHGTAPSSWTASSSPPTAARTRP</sequence>
<gene>
    <name evidence="2" type="ORF">RIF23_01930</name>
</gene>
<dbReference type="Proteomes" id="UP001250214">
    <property type="component" value="Unassembled WGS sequence"/>
</dbReference>
<reference evidence="3" key="1">
    <citation type="submission" date="2023-07" db="EMBL/GenBank/DDBJ databases">
        <title>Novel species in the genus Lipingzhangella isolated from Sambhar Salt Lake.</title>
        <authorList>
            <person name="Jiya N."/>
            <person name="Kajale S."/>
            <person name="Sharma A."/>
        </authorList>
    </citation>
    <scope>NUCLEOTIDE SEQUENCE [LARGE SCALE GENOMIC DNA]</scope>
    <source>
        <strain evidence="3">LS1_29</strain>
    </source>
</reference>
<protein>
    <submittedName>
        <fullName evidence="2">Uncharacterized protein</fullName>
    </submittedName>
</protein>
<evidence type="ECO:0000256" key="1">
    <source>
        <dbReference type="SAM" id="MobiDB-lite"/>
    </source>
</evidence>
<organism evidence="2 3">
    <name type="scientific">Lipingzhangella rawalii</name>
    <dbReference type="NCBI Taxonomy" id="2055835"/>
    <lineage>
        <taxon>Bacteria</taxon>
        <taxon>Bacillati</taxon>
        <taxon>Actinomycetota</taxon>
        <taxon>Actinomycetes</taxon>
        <taxon>Streptosporangiales</taxon>
        <taxon>Nocardiopsidaceae</taxon>
        <taxon>Lipingzhangella</taxon>
    </lineage>
</organism>
<evidence type="ECO:0000313" key="3">
    <source>
        <dbReference type="Proteomes" id="UP001250214"/>
    </source>
</evidence>
<feature type="compositionally biased region" description="Basic and acidic residues" evidence="1">
    <location>
        <begin position="56"/>
        <end position="70"/>
    </location>
</feature>
<comment type="caution">
    <text evidence="2">The sequence shown here is derived from an EMBL/GenBank/DDBJ whole genome shotgun (WGS) entry which is preliminary data.</text>
</comment>
<accession>A0ABU2H2F6</accession>
<evidence type="ECO:0000313" key="2">
    <source>
        <dbReference type="EMBL" id="MDS1269049.1"/>
    </source>
</evidence>
<dbReference type="EMBL" id="JAVLVT010000001">
    <property type="protein sequence ID" value="MDS1269049.1"/>
    <property type="molecule type" value="Genomic_DNA"/>
</dbReference>
<feature type="compositionally biased region" description="Low complexity" evidence="1">
    <location>
        <begin position="71"/>
        <end position="90"/>
    </location>
</feature>